<accession>A0ACC1P6V5</accession>
<comment type="caution">
    <text evidence="1">The sequence shown here is derived from an EMBL/GenBank/DDBJ whole genome shotgun (WGS) entry which is preliminary data.</text>
</comment>
<name>A0ACC1P6V5_9APHY</name>
<keyword evidence="2" id="KW-1185">Reference proteome</keyword>
<sequence>MCVREPHHQPSVLTPDFRADHTDYVAIKVLSTNATTAEIVKKLHEVAICMRMMSDSRSAAGIEDPGQHLCASPLRVFREESTHGSHYCIVLPLCGPSLETLMRAEPAYRLPLPVMKRVIEQVLLSLTFLHDVQKVVHCDVKGNNVLVNLCASHDEIQNYLDKHPAETYEPQHYPLLRSNHSRFLPSDCLPCSRT</sequence>
<evidence type="ECO:0000313" key="1">
    <source>
        <dbReference type="EMBL" id="KAJ2986710.1"/>
    </source>
</evidence>
<dbReference type="Proteomes" id="UP001144978">
    <property type="component" value="Unassembled WGS sequence"/>
</dbReference>
<dbReference type="EMBL" id="JANSHE010003293">
    <property type="protein sequence ID" value="KAJ2986710.1"/>
    <property type="molecule type" value="Genomic_DNA"/>
</dbReference>
<evidence type="ECO:0000313" key="2">
    <source>
        <dbReference type="Proteomes" id="UP001144978"/>
    </source>
</evidence>
<proteinExistence type="predicted"/>
<protein>
    <submittedName>
        <fullName evidence="1">Uncharacterized protein</fullName>
    </submittedName>
</protein>
<organism evidence="1 2">
    <name type="scientific">Trametes sanguinea</name>
    <dbReference type="NCBI Taxonomy" id="158606"/>
    <lineage>
        <taxon>Eukaryota</taxon>
        <taxon>Fungi</taxon>
        <taxon>Dikarya</taxon>
        <taxon>Basidiomycota</taxon>
        <taxon>Agaricomycotina</taxon>
        <taxon>Agaricomycetes</taxon>
        <taxon>Polyporales</taxon>
        <taxon>Polyporaceae</taxon>
        <taxon>Trametes</taxon>
    </lineage>
</organism>
<reference evidence="1" key="1">
    <citation type="submission" date="2022-08" db="EMBL/GenBank/DDBJ databases">
        <title>Genome Sequence of Pycnoporus sanguineus.</title>
        <authorList>
            <person name="Buettner E."/>
        </authorList>
    </citation>
    <scope>NUCLEOTIDE SEQUENCE</scope>
    <source>
        <strain evidence="1">CG-C14</strain>
    </source>
</reference>
<gene>
    <name evidence="1" type="ORF">NUW54_g9662</name>
</gene>